<keyword evidence="9" id="KW-1185">Reference proteome</keyword>
<protein>
    <recommendedName>
        <fullName evidence="5 7">Adenylate kinase</fullName>
        <shortName evidence="5">AK</shortName>
        <ecNumber evidence="5 7">2.7.4.3</ecNumber>
    </recommendedName>
    <alternativeName>
        <fullName evidence="5">ATP-AMP transphosphorylase</fullName>
    </alternativeName>
    <alternativeName>
        <fullName evidence="5">ATP:AMP phosphotransferase</fullName>
    </alternativeName>
    <alternativeName>
        <fullName evidence="5">Adenylate monophosphate kinase</fullName>
    </alternativeName>
</protein>
<dbReference type="EMBL" id="LAPZ01000011">
    <property type="protein sequence ID" value="OSY87528.1"/>
    <property type="molecule type" value="Genomic_DNA"/>
</dbReference>
<dbReference type="EC" id="2.7.4.3" evidence="5 7"/>
<keyword evidence="3 5" id="KW-0547">Nucleotide-binding</keyword>
<feature type="binding site" evidence="5">
    <location>
        <position position="128"/>
    </location>
    <ligand>
        <name>ATP</name>
        <dbReference type="ChEBI" id="CHEBI:30616"/>
    </ligand>
</feature>
<dbReference type="FunCoup" id="A0A1Y2PCW8">
    <property type="interactions" value="477"/>
</dbReference>
<dbReference type="InterPro" id="IPR000850">
    <property type="entry name" value="Adenylat/UMP-CMP_kin"/>
</dbReference>
<comment type="catalytic activity">
    <reaction evidence="5 7">
        <text>AMP + ATP = 2 ADP</text>
        <dbReference type="Rhea" id="RHEA:12973"/>
        <dbReference type="ChEBI" id="CHEBI:30616"/>
        <dbReference type="ChEBI" id="CHEBI:456215"/>
        <dbReference type="ChEBI" id="CHEBI:456216"/>
        <dbReference type="EC" id="2.7.4.3"/>
    </reaction>
</comment>
<evidence type="ECO:0000256" key="3">
    <source>
        <dbReference type="ARBA" id="ARBA00022741"/>
    </source>
</evidence>
<comment type="subunit">
    <text evidence="5 7">Monomer.</text>
</comment>
<keyword evidence="1 5" id="KW-0808">Transferase</keyword>
<evidence type="ECO:0000256" key="6">
    <source>
        <dbReference type="RuleBase" id="RU003330"/>
    </source>
</evidence>
<dbReference type="InParanoid" id="A0A1Y2PCW8"/>
<evidence type="ECO:0000313" key="9">
    <source>
        <dbReference type="Proteomes" id="UP000194221"/>
    </source>
</evidence>
<feature type="binding site" evidence="5">
    <location>
        <begin position="11"/>
        <end position="16"/>
    </location>
    <ligand>
        <name>ATP</name>
        <dbReference type="ChEBI" id="CHEBI:30616"/>
    </ligand>
</feature>
<feature type="binding site" evidence="5">
    <location>
        <position position="37"/>
    </location>
    <ligand>
        <name>AMP</name>
        <dbReference type="ChEBI" id="CHEBI:456215"/>
    </ligand>
</feature>
<comment type="caution">
    <text evidence="5">Lacks conserved residue(s) required for the propagation of feature annotation.</text>
</comment>
<name>A0A1Y2PCW8_9FLAO</name>
<dbReference type="Pfam" id="PF00406">
    <property type="entry name" value="ADK"/>
    <property type="match status" value="1"/>
</dbReference>
<dbReference type="HAMAP" id="MF_00235">
    <property type="entry name" value="Adenylate_kinase_Adk"/>
    <property type="match status" value="1"/>
</dbReference>
<feature type="binding site" evidence="5">
    <location>
        <position position="174"/>
    </location>
    <ligand>
        <name>ATP</name>
        <dbReference type="ChEBI" id="CHEBI:30616"/>
    </ligand>
</feature>
<keyword evidence="5 7" id="KW-0067">ATP-binding</keyword>
<feature type="binding site" evidence="5">
    <location>
        <position position="93"/>
    </location>
    <ligand>
        <name>AMP</name>
        <dbReference type="ChEBI" id="CHEBI:456215"/>
    </ligand>
</feature>
<dbReference type="GO" id="GO:0044209">
    <property type="term" value="P:AMP salvage"/>
    <property type="evidence" value="ECO:0007669"/>
    <property type="project" value="UniProtKB-UniRule"/>
</dbReference>
<dbReference type="Gene3D" id="3.40.50.300">
    <property type="entry name" value="P-loop containing nucleotide triphosphate hydrolases"/>
    <property type="match status" value="1"/>
</dbReference>
<evidence type="ECO:0000256" key="7">
    <source>
        <dbReference type="RuleBase" id="RU003331"/>
    </source>
</evidence>
<reference evidence="8 9" key="1">
    <citation type="submission" date="2015-03" db="EMBL/GenBank/DDBJ databases">
        <title>Genome sequence of Tenacibaculum sp. S2-2, isolated from intestinal microbiota of sea cucumber, Apostichopus japonicas.</title>
        <authorList>
            <person name="Shao Z."/>
            <person name="Wang L."/>
            <person name="Li X."/>
        </authorList>
    </citation>
    <scope>NUCLEOTIDE SEQUENCE [LARGE SCALE GENOMIC DNA]</scope>
    <source>
        <strain evidence="8 9">S2-2</strain>
    </source>
</reference>
<evidence type="ECO:0000256" key="4">
    <source>
        <dbReference type="ARBA" id="ARBA00022777"/>
    </source>
</evidence>
<feature type="region of interest" description="NMP" evidence="5">
    <location>
        <begin position="31"/>
        <end position="60"/>
    </location>
</feature>
<dbReference type="PANTHER" id="PTHR23359">
    <property type="entry name" value="NUCLEOTIDE KINASE"/>
    <property type="match status" value="1"/>
</dbReference>
<feature type="binding site" evidence="5">
    <location>
        <begin position="58"/>
        <end position="60"/>
    </location>
    <ligand>
        <name>AMP</name>
        <dbReference type="ChEBI" id="CHEBI:456215"/>
    </ligand>
</feature>
<evidence type="ECO:0000256" key="5">
    <source>
        <dbReference type="HAMAP-Rule" id="MF_00235"/>
    </source>
</evidence>
<feature type="binding site" evidence="5">
    <location>
        <position position="134"/>
    </location>
    <ligand>
        <name>AMP</name>
        <dbReference type="ChEBI" id="CHEBI:456215"/>
    </ligand>
</feature>
<dbReference type="NCBIfam" id="NF001381">
    <property type="entry name" value="PRK00279.1-3"/>
    <property type="match status" value="1"/>
</dbReference>
<keyword evidence="5" id="KW-0963">Cytoplasm</keyword>
<accession>A0A1Y2PCW8</accession>
<dbReference type="GO" id="GO:0005737">
    <property type="term" value="C:cytoplasm"/>
    <property type="evidence" value="ECO:0007669"/>
    <property type="project" value="UniProtKB-SubCell"/>
</dbReference>
<dbReference type="AlphaFoldDB" id="A0A1Y2PCW8"/>
<evidence type="ECO:0000256" key="2">
    <source>
        <dbReference type="ARBA" id="ARBA00022727"/>
    </source>
</evidence>
<dbReference type="STRING" id="1635173.WH52_11605"/>
<dbReference type="GO" id="GO:0005524">
    <property type="term" value="F:ATP binding"/>
    <property type="evidence" value="ECO:0007669"/>
    <property type="project" value="UniProtKB-UniRule"/>
</dbReference>
<sequence length="190" mass="21078">MKNIVLFGPPGAGKGTQAEILKDKYDLVHISTGDVFRYNIKNETELGVLAKKYIDAGDLVPDEVTISMLQAEVNKNDGVAGFIFDGFPRTESQAEALDTFLAEKGERINGMVALEVPEDLLVERILERGKTSGRSDDTDESKIRNRFNEYNTKTAILKDFYEAQGNYFGVDGVGSIDDITNRLSEVFDKL</sequence>
<dbReference type="SUPFAM" id="SSF52540">
    <property type="entry name" value="P-loop containing nucleoside triphosphate hydrolases"/>
    <property type="match status" value="1"/>
</dbReference>
<dbReference type="PRINTS" id="PR00094">
    <property type="entry name" value="ADENYLTKNASE"/>
</dbReference>
<keyword evidence="4 5" id="KW-0418">Kinase</keyword>
<feature type="binding site" evidence="5">
    <location>
        <position position="146"/>
    </location>
    <ligand>
        <name>AMP</name>
        <dbReference type="ChEBI" id="CHEBI:456215"/>
    </ligand>
</feature>
<dbReference type="NCBIfam" id="NF011101">
    <property type="entry name" value="PRK14528.1"/>
    <property type="match status" value="1"/>
</dbReference>
<dbReference type="NCBIfam" id="NF011100">
    <property type="entry name" value="PRK14527.1"/>
    <property type="match status" value="1"/>
</dbReference>
<comment type="function">
    <text evidence="5">Catalyzes the reversible transfer of the terminal phosphate group between ATP and AMP. Plays an important role in cellular energy homeostasis and in adenine nucleotide metabolism.</text>
</comment>
<feature type="binding site" evidence="5">
    <location>
        <position position="32"/>
    </location>
    <ligand>
        <name>AMP</name>
        <dbReference type="ChEBI" id="CHEBI:456215"/>
    </ligand>
</feature>
<comment type="domain">
    <text evidence="5">Consists of three domains, a large central CORE domain and two small peripheral domains, NMPbind and LID, which undergo movements during catalysis. The LID domain closes over the site of phosphoryl transfer upon ATP binding. Assembling and dissambling the active center during each catalytic cycle provides an effective means to prevent ATP hydrolysis.</text>
</comment>
<dbReference type="NCBIfam" id="NF011105">
    <property type="entry name" value="PRK14532.1"/>
    <property type="match status" value="1"/>
</dbReference>
<comment type="caution">
    <text evidence="8">The sequence shown here is derived from an EMBL/GenBank/DDBJ whole genome shotgun (WGS) entry which is preliminary data.</text>
</comment>
<dbReference type="CDD" id="cd01428">
    <property type="entry name" value="ADK"/>
    <property type="match status" value="1"/>
</dbReference>
<dbReference type="PROSITE" id="PS00113">
    <property type="entry name" value="ADENYLATE_KINASE"/>
    <property type="match status" value="1"/>
</dbReference>
<dbReference type="GO" id="GO:0004017">
    <property type="term" value="F:AMP kinase activity"/>
    <property type="evidence" value="ECO:0007669"/>
    <property type="project" value="UniProtKB-UniRule"/>
</dbReference>
<dbReference type="InterPro" id="IPR033690">
    <property type="entry name" value="Adenylat_kinase_CS"/>
</dbReference>
<evidence type="ECO:0000256" key="1">
    <source>
        <dbReference type="ARBA" id="ARBA00022679"/>
    </source>
</evidence>
<comment type="pathway">
    <text evidence="5">Purine metabolism; AMP biosynthesis via salvage pathway; AMP from ADP: step 1/1.</text>
</comment>
<proteinExistence type="inferred from homology"/>
<dbReference type="InterPro" id="IPR027417">
    <property type="entry name" value="P-loop_NTPase"/>
</dbReference>
<dbReference type="Proteomes" id="UP000194221">
    <property type="component" value="Unassembled WGS sequence"/>
</dbReference>
<gene>
    <name evidence="5" type="primary">adk</name>
    <name evidence="8" type="ORF">WH52_11605</name>
</gene>
<evidence type="ECO:0000313" key="8">
    <source>
        <dbReference type="EMBL" id="OSY87528.1"/>
    </source>
</evidence>
<organism evidence="8 9">
    <name type="scientific">Tenacibaculum holothuriorum</name>
    <dbReference type="NCBI Taxonomy" id="1635173"/>
    <lineage>
        <taxon>Bacteria</taxon>
        <taxon>Pseudomonadati</taxon>
        <taxon>Bacteroidota</taxon>
        <taxon>Flavobacteriia</taxon>
        <taxon>Flavobacteriales</taxon>
        <taxon>Flavobacteriaceae</taxon>
        <taxon>Tenacibaculum</taxon>
    </lineage>
</organism>
<comment type="similarity">
    <text evidence="5 6">Belongs to the adenylate kinase family.</text>
</comment>
<feature type="binding site" evidence="5">
    <location>
        <begin position="86"/>
        <end position="89"/>
    </location>
    <ligand>
        <name>AMP</name>
        <dbReference type="ChEBI" id="CHEBI:456215"/>
    </ligand>
</feature>
<keyword evidence="2 5" id="KW-0545">Nucleotide biosynthesis</keyword>
<dbReference type="UniPathway" id="UPA00588">
    <property type="reaction ID" value="UER00649"/>
</dbReference>
<comment type="subcellular location">
    <subcellularLocation>
        <location evidence="5 7">Cytoplasm</location>
    </subcellularLocation>
</comment>